<name>A0ABS5BQJ1_9BACT</name>
<sequence length="937" mass="99060">MAEKPRSTVIRQLRFVVASWKEDTRTDVELLRRFIQTRDEQAFTALVGRHSELVWGVCLRVLRNQADAEDALQATFLRLSRDAKRILNKEALGGWLFRVARDCSIDLQRSIARQRRIEERVAEVAPHNDESAASDLRMLLDDELAQLSQSERAVLVLCCLEGRTYADAALELGCSTAAVHRRFVRAQTRLRRRFAQHGKTATKILAAVLTGAALPAASAAPPALLAQAVETGLVVARTGLLPTTRAGVFASAAPSTVANGTNRTGTVFAVLAVAVVCVGGAIAFMISPESPPAPTPEAEAHPRVAPARPHTPVTGVVRGPKGESVAGASIVALARRPFGPGERGLRDEAIATTRTDAEGRFALSVPDDFDTWFSGRVVTVQASGPNFAPATLPVRLRPSPGEIELKLAAASDLKGKLLDKTGHPAAGVRVEVVRIGDAVAEPVVGRADLTSPPAWPSAVVSSADGTFTLPALGGSVNVWVRILDRRFALDSFRVDGVKVGAVGEFRLDSARPLTVEVRAGDTDAVLVGARVTVITDRVAAHPHFCATDHGILGPRSIPADIDAVTDNRGRVRVSLAPHDRAEVLVHPLAESGPYVGVRTRIEVTSDSTDQRLVVRVPRGRRLTGTVTDENGMPLAGAAVHWGRESATRPEWKDDVLVGRDAITRTGSDGRFSLPVLPGACSVRVYGPTPDFETASAKLPGTTHTTIFAHHIARIEVAERGDVPAVKVVLRSARSISGTVHHPGTDSGSIFLLASGRVSPVRGYAALPAPVRGAAFTVPGCREGYTTRAYLLDPGARVGAVIDLTAVTSGAPEPSAQLLACGTIRFRVLGADGRPRVGQEIGLSLLVERDCVSGSKIGEPLADPQPVEWFDATNYPARPKTNAEGIAELPALIPGARYAIAVGSGAGRVVLGKFTISSGKTITVPDVVLPGTSEGGTR</sequence>
<feature type="domain" description="RNA polymerase sigma factor 70 region 4 type 2" evidence="9">
    <location>
        <begin position="138"/>
        <end position="186"/>
    </location>
</feature>
<evidence type="ECO:0000256" key="3">
    <source>
        <dbReference type="ARBA" id="ARBA00023082"/>
    </source>
</evidence>
<dbReference type="RefSeq" id="WP_210654049.1">
    <property type="nucleotide sequence ID" value="NZ_JAGKQQ010000001.1"/>
</dbReference>
<accession>A0ABS5BQJ1</accession>
<evidence type="ECO:0000259" key="9">
    <source>
        <dbReference type="Pfam" id="PF08281"/>
    </source>
</evidence>
<evidence type="ECO:0000313" key="11">
    <source>
        <dbReference type="Proteomes" id="UP000676565"/>
    </source>
</evidence>
<feature type="region of interest" description="Disordered" evidence="6">
    <location>
        <begin position="291"/>
        <end position="319"/>
    </location>
</feature>
<evidence type="ECO:0000256" key="6">
    <source>
        <dbReference type="SAM" id="MobiDB-lite"/>
    </source>
</evidence>
<comment type="caution">
    <text evidence="10">The sequence shown here is derived from an EMBL/GenBank/DDBJ whole genome shotgun (WGS) entry which is preliminary data.</text>
</comment>
<dbReference type="SUPFAM" id="SSF49464">
    <property type="entry name" value="Carboxypeptidase regulatory domain-like"/>
    <property type="match status" value="2"/>
</dbReference>
<organism evidence="10 11">
    <name type="scientific">Gemmata palustris</name>
    <dbReference type="NCBI Taxonomy" id="2822762"/>
    <lineage>
        <taxon>Bacteria</taxon>
        <taxon>Pseudomonadati</taxon>
        <taxon>Planctomycetota</taxon>
        <taxon>Planctomycetia</taxon>
        <taxon>Gemmatales</taxon>
        <taxon>Gemmataceae</taxon>
        <taxon>Gemmata</taxon>
    </lineage>
</organism>
<dbReference type="Gene3D" id="1.10.1740.10">
    <property type="match status" value="1"/>
</dbReference>
<gene>
    <name evidence="10" type="ORF">J8F10_11985</name>
</gene>
<dbReference type="InterPro" id="IPR013249">
    <property type="entry name" value="RNA_pol_sigma70_r4_t2"/>
</dbReference>
<dbReference type="Gene3D" id="2.60.40.1120">
    <property type="entry name" value="Carboxypeptidase-like, regulatory domain"/>
    <property type="match status" value="1"/>
</dbReference>
<evidence type="ECO:0000256" key="5">
    <source>
        <dbReference type="ARBA" id="ARBA00023163"/>
    </source>
</evidence>
<keyword evidence="3" id="KW-0731">Sigma factor</keyword>
<evidence type="ECO:0000256" key="7">
    <source>
        <dbReference type="SAM" id="Phobius"/>
    </source>
</evidence>
<keyword evidence="5" id="KW-0804">Transcription</keyword>
<proteinExistence type="inferred from homology"/>
<evidence type="ECO:0000313" key="10">
    <source>
        <dbReference type="EMBL" id="MBP3956005.1"/>
    </source>
</evidence>
<keyword evidence="2" id="KW-0805">Transcription regulation</keyword>
<reference evidence="10 11" key="1">
    <citation type="submission" date="2021-04" db="EMBL/GenBank/DDBJ databases">
        <authorList>
            <person name="Ivanova A."/>
        </authorList>
    </citation>
    <scope>NUCLEOTIDE SEQUENCE [LARGE SCALE GENOMIC DNA]</scope>
    <source>
        <strain evidence="10 11">G18</strain>
    </source>
</reference>
<dbReference type="Gene3D" id="1.10.10.10">
    <property type="entry name" value="Winged helix-like DNA-binding domain superfamily/Winged helix DNA-binding domain"/>
    <property type="match status" value="1"/>
</dbReference>
<keyword evidence="7" id="KW-0812">Transmembrane</keyword>
<dbReference type="PANTHER" id="PTHR43133:SF8">
    <property type="entry name" value="RNA POLYMERASE SIGMA FACTOR HI_1459-RELATED"/>
    <property type="match status" value="1"/>
</dbReference>
<dbReference type="InterPro" id="IPR039425">
    <property type="entry name" value="RNA_pol_sigma-70-like"/>
</dbReference>
<keyword evidence="4" id="KW-0238">DNA-binding</keyword>
<protein>
    <submittedName>
        <fullName evidence="10">Sigma-70 family RNA polymerase sigma factor</fullName>
    </submittedName>
</protein>
<dbReference type="InterPro" id="IPR013324">
    <property type="entry name" value="RNA_pol_sigma_r3/r4-like"/>
</dbReference>
<feature type="domain" description="RNA polymerase sigma-70 region 2" evidence="8">
    <location>
        <begin position="46"/>
        <end position="112"/>
    </location>
</feature>
<dbReference type="InterPro" id="IPR014284">
    <property type="entry name" value="RNA_pol_sigma-70_dom"/>
</dbReference>
<evidence type="ECO:0000256" key="1">
    <source>
        <dbReference type="ARBA" id="ARBA00010641"/>
    </source>
</evidence>
<dbReference type="EMBL" id="JAGKQQ010000001">
    <property type="protein sequence ID" value="MBP3956005.1"/>
    <property type="molecule type" value="Genomic_DNA"/>
</dbReference>
<dbReference type="InterPro" id="IPR036388">
    <property type="entry name" value="WH-like_DNA-bd_sf"/>
</dbReference>
<keyword evidence="7" id="KW-1133">Transmembrane helix</keyword>
<dbReference type="CDD" id="cd06171">
    <property type="entry name" value="Sigma70_r4"/>
    <property type="match status" value="1"/>
</dbReference>
<dbReference type="Pfam" id="PF04542">
    <property type="entry name" value="Sigma70_r2"/>
    <property type="match status" value="1"/>
</dbReference>
<keyword evidence="11" id="KW-1185">Reference proteome</keyword>
<evidence type="ECO:0000256" key="4">
    <source>
        <dbReference type="ARBA" id="ARBA00023125"/>
    </source>
</evidence>
<dbReference type="Proteomes" id="UP000676565">
    <property type="component" value="Unassembled WGS sequence"/>
</dbReference>
<comment type="similarity">
    <text evidence="1">Belongs to the sigma-70 factor family. ECF subfamily.</text>
</comment>
<evidence type="ECO:0000256" key="2">
    <source>
        <dbReference type="ARBA" id="ARBA00023015"/>
    </source>
</evidence>
<dbReference type="Pfam" id="PF08281">
    <property type="entry name" value="Sigma70_r4_2"/>
    <property type="match status" value="1"/>
</dbReference>
<keyword evidence="7" id="KW-0472">Membrane</keyword>
<dbReference type="InterPro" id="IPR007627">
    <property type="entry name" value="RNA_pol_sigma70_r2"/>
</dbReference>
<dbReference type="SUPFAM" id="SSF88946">
    <property type="entry name" value="Sigma2 domain of RNA polymerase sigma factors"/>
    <property type="match status" value="1"/>
</dbReference>
<dbReference type="InterPro" id="IPR013325">
    <property type="entry name" value="RNA_pol_sigma_r2"/>
</dbReference>
<dbReference type="NCBIfam" id="TIGR02937">
    <property type="entry name" value="sigma70-ECF"/>
    <property type="match status" value="1"/>
</dbReference>
<dbReference type="InterPro" id="IPR008969">
    <property type="entry name" value="CarboxyPept-like_regulatory"/>
</dbReference>
<dbReference type="PANTHER" id="PTHR43133">
    <property type="entry name" value="RNA POLYMERASE ECF-TYPE SIGMA FACTO"/>
    <property type="match status" value="1"/>
</dbReference>
<dbReference type="SUPFAM" id="SSF88659">
    <property type="entry name" value="Sigma3 and sigma4 domains of RNA polymerase sigma factors"/>
    <property type="match status" value="1"/>
</dbReference>
<feature type="transmembrane region" description="Helical" evidence="7">
    <location>
        <begin position="267"/>
        <end position="286"/>
    </location>
</feature>
<evidence type="ECO:0000259" key="8">
    <source>
        <dbReference type="Pfam" id="PF04542"/>
    </source>
</evidence>